<dbReference type="RefSeq" id="WP_120600574.1">
    <property type="nucleotide sequence ID" value="NZ_JABFJX010000001.1"/>
</dbReference>
<gene>
    <name evidence="2" type="ORF">D7X32_00880</name>
</gene>
<protein>
    <recommendedName>
        <fullName evidence="4">YfhO family protein</fullName>
    </recommendedName>
</protein>
<feature type="transmembrane region" description="Helical" evidence="1">
    <location>
        <begin position="388"/>
        <end position="408"/>
    </location>
</feature>
<dbReference type="EMBL" id="RAWE01000002">
    <property type="protein sequence ID" value="RKH07659.1"/>
    <property type="molecule type" value="Genomic_DNA"/>
</dbReference>
<sequence length="741" mass="80532">MTTPRTRGRAGLPTVVGLLALVAFVYWPVFTGHLLAGRDLFRIFFPDSAFLLESLHAGEVPLWNPYLRLGQPFAATLYSQVYYPPRWAAVLLTGPIVSMTVMQLGHVVLAAVGVFLLCRRLRVSWPAAAVAGATFGLSTMMTRLGLQQNLVDAAAWSGFILGAAHDATHRPGRGPLARLAVYSALSLFAGSPETTLWQGLVAVLVAGLAPRQAAGARARSVARVTGGLALSAVLAAVALLPTAEFARNSLRLQDAWSWRLVWSVSWPQVLSALWPLADWPRGSYWGEDQWFILSLFLGTLPCALAVLGAVRGPRRARAFAVGALLLVALSLGRHFAPAAWVLLHVPPFSLFRYPVKYFVGAAFCVSVLSAFGVDALGRFARRLRPSRLRAAVALVGMVGAMAAIGPVVRRLPMRASADAGAPWVPLCLGLAVLVVLWPRGAFARPRRVRQGIAVLAVLEVAASHAVLDRPRYTPLEALLRPFSLRVFLPEPYAGRISVDIQGPEDPTRVGKGNTIERSREQLMPNRFVEERLPALEGFGAPEPRYTDVFHDAGERTVFDLTGVTHYLRHGPPPFDDLELLNTAEDGTTLSRSRTAMPRAFLVQRARVVTDAQALAAVEDGSQPFRHTAFLASGEPLERPACMGAVEWVRQGAQHLELKVEACDDSYLVVSDSHYPGWTATVDGQDVPLHRADLALRAVRVPKGLHTVRFDYRPLSFRLGLALSVLGWLGLVAAVLRRPRAP</sequence>
<keyword evidence="1" id="KW-0812">Transmembrane</keyword>
<reference evidence="3" key="1">
    <citation type="submission" date="2018-09" db="EMBL/GenBank/DDBJ databases">
        <authorList>
            <person name="Livingstone P.G."/>
            <person name="Whitworth D.E."/>
        </authorList>
    </citation>
    <scope>NUCLEOTIDE SEQUENCE [LARGE SCALE GENOMIC DNA]</scope>
    <source>
        <strain evidence="3">CA043D</strain>
    </source>
</reference>
<dbReference type="Proteomes" id="UP000268313">
    <property type="component" value="Unassembled WGS sequence"/>
</dbReference>
<evidence type="ECO:0000313" key="2">
    <source>
        <dbReference type="EMBL" id="RKH07659.1"/>
    </source>
</evidence>
<keyword evidence="3" id="KW-1185">Reference proteome</keyword>
<dbReference type="Pfam" id="PF09586">
    <property type="entry name" value="YfhO"/>
    <property type="match status" value="1"/>
</dbReference>
<feature type="transmembrane region" description="Helical" evidence="1">
    <location>
        <begin position="355"/>
        <end position="376"/>
    </location>
</feature>
<evidence type="ECO:0008006" key="4">
    <source>
        <dbReference type="Google" id="ProtNLM"/>
    </source>
</evidence>
<dbReference type="PANTHER" id="PTHR38454:SF1">
    <property type="entry name" value="INTEGRAL MEMBRANE PROTEIN"/>
    <property type="match status" value="1"/>
</dbReference>
<evidence type="ECO:0000313" key="3">
    <source>
        <dbReference type="Proteomes" id="UP000268313"/>
    </source>
</evidence>
<evidence type="ECO:0000256" key="1">
    <source>
        <dbReference type="SAM" id="Phobius"/>
    </source>
</evidence>
<name>A0A3A8KKI3_9BACT</name>
<dbReference type="OrthoDB" id="9772884at2"/>
<dbReference type="PANTHER" id="PTHR38454">
    <property type="entry name" value="INTEGRAL MEMBRANE PROTEIN-RELATED"/>
    <property type="match status" value="1"/>
</dbReference>
<feature type="transmembrane region" description="Helical" evidence="1">
    <location>
        <begin position="87"/>
        <end position="118"/>
    </location>
</feature>
<feature type="transmembrane region" description="Helical" evidence="1">
    <location>
        <begin position="221"/>
        <end position="240"/>
    </location>
</feature>
<feature type="transmembrane region" description="Helical" evidence="1">
    <location>
        <begin position="12"/>
        <end position="30"/>
    </location>
</feature>
<organism evidence="2 3">
    <name type="scientific">Corallococcus carmarthensis</name>
    <dbReference type="NCBI Taxonomy" id="2316728"/>
    <lineage>
        <taxon>Bacteria</taxon>
        <taxon>Pseudomonadati</taxon>
        <taxon>Myxococcota</taxon>
        <taxon>Myxococcia</taxon>
        <taxon>Myxococcales</taxon>
        <taxon>Cystobacterineae</taxon>
        <taxon>Myxococcaceae</taxon>
        <taxon>Corallococcus</taxon>
    </lineage>
</organism>
<feature type="transmembrane region" description="Helical" evidence="1">
    <location>
        <begin position="420"/>
        <end position="437"/>
    </location>
</feature>
<proteinExistence type="predicted"/>
<feature type="transmembrane region" description="Helical" evidence="1">
    <location>
        <begin position="714"/>
        <end position="735"/>
    </location>
</feature>
<feature type="transmembrane region" description="Helical" evidence="1">
    <location>
        <begin position="289"/>
        <end position="307"/>
    </location>
</feature>
<comment type="caution">
    <text evidence="2">The sequence shown here is derived from an EMBL/GenBank/DDBJ whole genome shotgun (WGS) entry which is preliminary data.</text>
</comment>
<feature type="transmembrane region" description="Helical" evidence="1">
    <location>
        <begin position="319"/>
        <end position="343"/>
    </location>
</feature>
<keyword evidence="1" id="KW-1133">Transmembrane helix</keyword>
<keyword evidence="1" id="KW-0472">Membrane</keyword>
<dbReference type="InterPro" id="IPR018580">
    <property type="entry name" value="Uncharacterised_YfhO"/>
</dbReference>
<dbReference type="AlphaFoldDB" id="A0A3A8KKI3"/>
<accession>A0A3A8KKI3</accession>